<dbReference type="GO" id="GO:0005777">
    <property type="term" value="C:peroxisome"/>
    <property type="evidence" value="ECO:0007669"/>
    <property type="project" value="TreeGrafter"/>
</dbReference>
<evidence type="ECO:0000256" key="5">
    <source>
        <dbReference type="ARBA" id="ARBA00012064"/>
    </source>
</evidence>
<gene>
    <name evidence="7" type="ORF">LTRI10_LOCUS38231</name>
</gene>
<comment type="similarity">
    <text evidence="4">Belongs to the enoyl-CoA hydratase/isomerase family.</text>
</comment>
<dbReference type="GO" id="GO:0006635">
    <property type="term" value="P:fatty acid beta-oxidation"/>
    <property type="evidence" value="ECO:0007669"/>
    <property type="project" value="TreeGrafter"/>
</dbReference>
<evidence type="ECO:0000256" key="6">
    <source>
        <dbReference type="ARBA" id="ARBA00023098"/>
    </source>
</evidence>
<reference evidence="7 8" key="1">
    <citation type="submission" date="2024-04" db="EMBL/GenBank/DDBJ databases">
        <authorList>
            <person name="Fracassetti M."/>
        </authorList>
    </citation>
    <scope>NUCLEOTIDE SEQUENCE [LARGE SCALE GENOMIC DNA]</scope>
</reference>
<keyword evidence="8" id="KW-1185">Reference proteome</keyword>
<dbReference type="InterPro" id="IPR029045">
    <property type="entry name" value="ClpP/crotonase-like_dom_sf"/>
</dbReference>
<dbReference type="Gene3D" id="3.90.226.10">
    <property type="entry name" value="2-enoyl-CoA Hydratase, Chain A, domain 1"/>
    <property type="match status" value="1"/>
</dbReference>
<dbReference type="Pfam" id="PF00378">
    <property type="entry name" value="ECH_1"/>
    <property type="match status" value="1"/>
</dbReference>
<protein>
    <recommendedName>
        <fullName evidence="5">Delta(3)-Delta(2)-enoyl-CoA isomerase</fullName>
        <ecNumber evidence="5">5.3.3.8</ecNumber>
    </recommendedName>
</protein>
<evidence type="ECO:0000313" key="8">
    <source>
        <dbReference type="Proteomes" id="UP001497516"/>
    </source>
</evidence>
<evidence type="ECO:0000256" key="4">
    <source>
        <dbReference type="ARBA" id="ARBA00005254"/>
    </source>
</evidence>
<name>A0AAV2FIA8_9ROSI</name>
<dbReference type="FunFam" id="3.90.226.10:FF:000049">
    <property type="entry name" value="Enoyl-CoA delta isomerase 3"/>
    <property type="match status" value="1"/>
</dbReference>
<dbReference type="EC" id="5.3.3.8" evidence="5"/>
<dbReference type="CDD" id="cd06558">
    <property type="entry name" value="crotonase-like"/>
    <property type="match status" value="1"/>
</dbReference>
<comment type="catalytic activity">
    <reaction evidence="1">
        <text>a (3Z)-enoyl-CoA = a 4-saturated (2E)-enoyl-CoA</text>
        <dbReference type="Rhea" id="RHEA:45900"/>
        <dbReference type="ChEBI" id="CHEBI:85097"/>
        <dbReference type="ChEBI" id="CHEBI:85489"/>
        <dbReference type="EC" id="5.3.3.8"/>
    </reaction>
</comment>
<dbReference type="PANTHER" id="PTHR11941">
    <property type="entry name" value="ENOYL-COA HYDRATASE-RELATED"/>
    <property type="match status" value="1"/>
</dbReference>
<dbReference type="Proteomes" id="UP001497516">
    <property type="component" value="Chromosome 6"/>
</dbReference>
<evidence type="ECO:0000256" key="2">
    <source>
        <dbReference type="ARBA" id="ARBA00000765"/>
    </source>
</evidence>
<dbReference type="GO" id="GO:0004165">
    <property type="term" value="F:delta(3)-delta(2)-enoyl-CoA isomerase activity"/>
    <property type="evidence" value="ECO:0007669"/>
    <property type="project" value="UniProtKB-EC"/>
</dbReference>
<evidence type="ECO:0000256" key="3">
    <source>
        <dbReference type="ARBA" id="ARBA00005005"/>
    </source>
</evidence>
<dbReference type="InterPro" id="IPR001753">
    <property type="entry name" value="Enoyl-CoA_hydra/iso"/>
</dbReference>
<comment type="pathway">
    <text evidence="3">Lipid metabolism; fatty acid beta-oxidation.</text>
</comment>
<evidence type="ECO:0000256" key="1">
    <source>
        <dbReference type="ARBA" id="ARBA00000452"/>
    </source>
</evidence>
<organism evidence="7 8">
    <name type="scientific">Linum trigynum</name>
    <dbReference type="NCBI Taxonomy" id="586398"/>
    <lineage>
        <taxon>Eukaryota</taxon>
        <taxon>Viridiplantae</taxon>
        <taxon>Streptophyta</taxon>
        <taxon>Embryophyta</taxon>
        <taxon>Tracheophyta</taxon>
        <taxon>Spermatophyta</taxon>
        <taxon>Magnoliopsida</taxon>
        <taxon>eudicotyledons</taxon>
        <taxon>Gunneridae</taxon>
        <taxon>Pentapetalae</taxon>
        <taxon>rosids</taxon>
        <taxon>fabids</taxon>
        <taxon>Malpighiales</taxon>
        <taxon>Linaceae</taxon>
        <taxon>Linum</taxon>
    </lineage>
</organism>
<dbReference type="AlphaFoldDB" id="A0AAV2FIA8"/>
<accession>A0AAV2FIA8</accession>
<dbReference type="EMBL" id="OZ034819">
    <property type="protein sequence ID" value="CAL1397968.1"/>
    <property type="molecule type" value="Genomic_DNA"/>
</dbReference>
<proteinExistence type="inferred from homology"/>
<evidence type="ECO:0000313" key="7">
    <source>
        <dbReference type="EMBL" id="CAL1397968.1"/>
    </source>
</evidence>
<keyword evidence="6" id="KW-0443">Lipid metabolism</keyword>
<dbReference type="PANTHER" id="PTHR11941:SF75">
    <property type="entry name" value="ENOYL-COA HYDRATASE_ISOMERASE FAMILY PROTEIN"/>
    <property type="match status" value="1"/>
</dbReference>
<comment type="catalytic activity">
    <reaction evidence="2">
        <text>a (3E)-enoyl-CoA = a 4-saturated (2E)-enoyl-CoA</text>
        <dbReference type="Rhea" id="RHEA:45228"/>
        <dbReference type="ChEBI" id="CHEBI:58521"/>
        <dbReference type="ChEBI" id="CHEBI:85097"/>
        <dbReference type="EC" id="5.3.3.8"/>
    </reaction>
</comment>
<dbReference type="SUPFAM" id="SSF52096">
    <property type="entry name" value="ClpP/crotonase"/>
    <property type="match status" value="1"/>
</dbReference>
<sequence>MCTLEKRGDIFFLTLIGDSDEHRLSPAAIADILSSLREAKSQATRGSVLITTSQGRFFSNGFDLGWARSAGSRSEAAERLNHMVDSFRPIVAELISLPMPTVAVVQGHAAAAGFALALCHDYVLMRSDRGVLYMSEVDLGIPLPDYFTVLFRAKIGSVSARRDALLRATKIRGADAARLGIVDGVKGSEEELKDAGIRLAEQLAARKWDGEIYKVIRQSLYPELCGLLGLDVSKPVLSKL</sequence>